<evidence type="ECO:0000256" key="2">
    <source>
        <dbReference type="ARBA" id="ARBA00004236"/>
    </source>
</evidence>
<dbReference type="GO" id="GO:0005886">
    <property type="term" value="C:plasma membrane"/>
    <property type="evidence" value="ECO:0007669"/>
    <property type="project" value="UniProtKB-SubCell"/>
</dbReference>
<protein>
    <submittedName>
        <fullName evidence="11">Undecaprenyl-phosphate galactose phosphotransferase WbaP</fullName>
    </submittedName>
</protein>
<evidence type="ECO:0000256" key="5">
    <source>
        <dbReference type="ARBA" id="ARBA00022679"/>
    </source>
</evidence>
<proteinExistence type="inferred from homology"/>
<keyword evidence="4" id="KW-1003">Cell membrane</keyword>
<keyword evidence="5 11" id="KW-0808">Transferase</keyword>
<evidence type="ECO:0000313" key="11">
    <source>
        <dbReference type="EMBL" id="RDE70263.1"/>
    </source>
</evidence>
<dbReference type="GO" id="GO:0000271">
    <property type="term" value="P:polysaccharide biosynthetic process"/>
    <property type="evidence" value="ECO:0007669"/>
    <property type="project" value="InterPro"/>
</dbReference>
<dbReference type="InterPro" id="IPR017472">
    <property type="entry name" value="Undecaprenyl-P_galact_Ptfrase"/>
</dbReference>
<feature type="transmembrane region" description="Helical" evidence="9">
    <location>
        <begin position="114"/>
        <end position="133"/>
    </location>
</feature>
<dbReference type="InterPro" id="IPR017475">
    <property type="entry name" value="EPS_sugar_tfrase"/>
</dbReference>
<accession>A0A369YF14</accession>
<feature type="transmembrane region" description="Helical" evidence="9">
    <location>
        <begin position="279"/>
        <end position="302"/>
    </location>
</feature>
<sequence length="472" mass="54683">MVKTYRSAPFINKLSLIGTDFFSYIFAISVGYWLSPLNDFSNDILEIKGSIYRAGSFLLAMLASIGILWVVYRHYTYRKPFWDELRDLFFTLFVISLANLALLVFAKVPEPLETWISVYGVLFVCFPIFRLLCKKILSLKGMWEMPSAIIGTGRNAFRAYKAIQAEKNLGYQVTAFVAKQDSGILAKDLEFITEQQFFKQIGKFEKIFIALEHDEAELLAYWVKKLSRLNFRNVSIIPSLQGIPLYGAEVSHFFSSETIVLRIPNNLAKRSTRFVKRTFDIIVSSLLLAFLSPLFLGIWLIIKKDGGSAVYNQVRVGRNRNVFKCYKFRTMVPNSQEVLRALLDKDKEARKQWKKEFKLKNDPRITQIGHFLRKTSLDELPQLWNVLKGDMSLVGPRPVTRQELKYYGDDIIYYQMVRPGLSGLWQVSGRNDIDYATRVYLDAWYVKNWSLWNDMVILAKTVNIVLKRKGAY</sequence>
<feature type="transmembrane region" description="Helical" evidence="9">
    <location>
        <begin position="12"/>
        <end position="34"/>
    </location>
</feature>
<name>A0A369YF14_9PAST</name>
<evidence type="ECO:0000256" key="1">
    <source>
        <dbReference type="ARBA" id="ARBA00004141"/>
    </source>
</evidence>
<evidence type="ECO:0000256" key="7">
    <source>
        <dbReference type="ARBA" id="ARBA00022989"/>
    </source>
</evidence>
<evidence type="ECO:0000256" key="9">
    <source>
        <dbReference type="SAM" id="Phobius"/>
    </source>
</evidence>
<organism evidence="11 12">
    <name type="scientific">Haemophilus sputorum</name>
    <dbReference type="NCBI Taxonomy" id="1078480"/>
    <lineage>
        <taxon>Bacteria</taxon>
        <taxon>Pseudomonadati</taxon>
        <taxon>Pseudomonadota</taxon>
        <taxon>Gammaproteobacteria</taxon>
        <taxon>Pasteurellales</taxon>
        <taxon>Pasteurellaceae</taxon>
        <taxon>Haemophilus</taxon>
    </lineage>
</organism>
<evidence type="ECO:0000259" key="10">
    <source>
        <dbReference type="Pfam" id="PF02397"/>
    </source>
</evidence>
<dbReference type="STRING" id="1035839.GCA_000238795_01936"/>
<keyword evidence="8 9" id="KW-0472">Membrane</keyword>
<comment type="caution">
    <text evidence="11">The sequence shown here is derived from an EMBL/GenBank/DDBJ whole genome shotgun (WGS) entry which is preliminary data.</text>
</comment>
<dbReference type="PANTHER" id="PTHR30576:SF4">
    <property type="entry name" value="UNDECAPRENYL-PHOSPHATE GALACTOSE PHOSPHOTRANSFERASE"/>
    <property type="match status" value="1"/>
</dbReference>
<dbReference type="AlphaFoldDB" id="A0A369YF14"/>
<keyword evidence="7 9" id="KW-1133">Transmembrane helix</keyword>
<feature type="transmembrane region" description="Helical" evidence="9">
    <location>
        <begin position="87"/>
        <end position="108"/>
    </location>
</feature>
<comment type="subcellular location">
    <subcellularLocation>
        <location evidence="2">Cell membrane</location>
    </subcellularLocation>
    <subcellularLocation>
        <location evidence="1">Membrane</location>
        <topology evidence="1">Multi-pass membrane protein</topology>
    </subcellularLocation>
</comment>
<evidence type="ECO:0000256" key="4">
    <source>
        <dbReference type="ARBA" id="ARBA00022475"/>
    </source>
</evidence>
<evidence type="ECO:0000313" key="12">
    <source>
        <dbReference type="Proteomes" id="UP000253872"/>
    </source>
</evidence>
<dbReference type="NCBIfam" id="TIGR03022">
    <property type="entry name" value="WbaP_sugtrans"/>
    <property type="match status" value="1"/>
</dbReference>
<comment type="similarity">
    <text evidence="3">Belongs to the bacterial sugar transferase family.</text>
</comment>
<evidence type="ECO:0000256" key="6">
    <source>
        <dbReference type="ARBA" id="ARBA00022692"/>
    </source>
</evidence>
<feature type="transmembrane region" description="Helical" evidence="9">
    <location>
        <begin position="54"/>
        <end position="75"/>
    </location>
</feature>
<reference evidence="11 12" key="1">
    <citation type="submission" date="2018-05" db="EMBL/GenBank/DDBJ databases">
        <title>Draft Genome Sequences for a Diverse set of 7 Haemophilus Species.</title>
        <authorList>
            <person name="Nichols M."/>
            <person name="Topaz N."/>
            <person name="Wang X."/>
            <person name="Wang X."/>
            <person name="Boxrud D."/>
        </authorList>
    </citation>
    <scope>NUCLEOTIDE SEQUENCE [LARGE SCALE GENOMIC DNA]</scope>
    <source>
        <strain evidence="11 12">C2002001239</strain>
    </source>
</reference>
<keyword evidence="6 9" id="KW-0812">Transmembrane</keyword>
<dbReference type="EMBL" id="QEPN01000008">
    <property type="protein sequence ID" value="RDE70263.1"/>
    <property type="molecule type" value="Genomic_DNA"/>
</dbReference>
<gene>
    <name evidence="11" type="primary">wbaP</name>
    <name evidence="11" type="ORF">DPV93_08785</name>
</gene>
<dbReference type="RefSeq" id="WP_111403752.1">
    <property type="nucleotide sequence ID" value="NZ_QEPN01000008.1"/>
</dbReference>
<evidence type="ECO:0000256" key="8">
    <source>
        <dbReference type="ARBA" id="ARBA00023136"/>
    </source>
</evidence>
<dbReference type="Proteomes" id="UP000253872">
    <property type="component" value="Unassembled WGS sequence"/>
</dbReference>
<dbReference type="PANTHER" id="PTHR30576">
    <property type="entry name" value="COLANIC BIOSYNTHESIS UDP-GLUCOSE LIPID CARRIER TRANSFERASE"/>
    <property type="match status" value="1"/>
</dbReference>
<dbReference type="InterPro" id="IPR003362">
    <property type="entry name" value="Bact_transf"/>
</dbReference>
<evidence type="ECO:0000256" key="3">
    <source>
        <dbReference type="ARBA" id="ARBA00006464"/>
    </source>
</evidence>
<feature type="domain" description="Bacterial sugar transferase" evidence="10">
    <location>
        <begin position="276"/>
        <end position="467"/>
    </location>
</feature>
<dbReference type="NCBIfam" id="TIGR03025">
    <property type="entry name" value="EPS_sugtrans"/>
    <property type="match status" value="1"/>
</dbReference>
<dbReference type="GO" id="GO:0016780">
    <property type="term" value="F:phosphotransferase activity, for other substituted phosphate groups"/>
    <property type="evidence" value="ECO:0007669"/>
    <property type="project" value="TreeGrafter"/>
</dbReference>
<dbReference type="Pfam" id="PF02397">
    <property type="entry name" value="Bac_transf"/>
    <property type="match status" value="1"/>
</dbReference>